<dbReference type="PANTHER" id="PTHR37049:SF4">
    <property type="entry name" value="RHODANESE DOMAIN-CONTAINING PROTEIN"/>
    <property type="match status" value="1"/>
</dbReference>
<name>A0A9W8V7N5_9HYPO</name>
<evidence type="ECO:0000313" key="4">
    <source>
        <dbReference type="EMBL" id="KAJ4244181.1"/>
    </source>
</evidence>
<dbReference type="Proteomes" id="UP001152049">
    <property type="component" value="Unassembled WGS sequence"/>
</dbReference>
<dbReference type="Pfam" id="PF23658">
    <property type="entry name" value="PDZ_CPAF_rel"/>
    <property type="match status" value="1"/>
</dbReference>
<organism evidence="4 5">
    <name type="scientific">Fusarium torreyae</name>
    <dbReference type="NCBI Taxonomy" id="1237075"/>
    <lineage>
        <taxon>Eukaryota</taxon>
        <taxon>Fungi</taxon>
        <taxon>Dikarya</taxon>
        <taxon>Ascomycota</taxon>
        <taxon>Pezizomycotina</taxon>
        <taxon>Sordariomycetes</taxon>
        <taxon>Hypocreomycetidae</taxon>
        <taxon>Hypocreales</taxon>
        <taxon>Nectriaceae</taxon>
        <taxon>Fusarium</taxon>
    </lineage>
</organism>
<accession>A0A9W8V7N5</accession>
<feature type="compositionally biased region" description="Low complexity" evidence="1">
    <location>
        <begin position="321"/>
        <end position="343"/>
    </location>
</feature>
<evidence type="ECO:0008006" key="6">
    <source>
        <dbReference type="Google" id="ProtNLM"/>
    </source>
</evidence>
<dbReference type="AlphaFoldDB" id="A0A9W8V7N5"/>
<keyword evidence="5" id="KW-1185">Reference proteome</keyword>
<protein>
    <recommendedName>
        <fullName evidence="6">Tail specific protease domain-containing protein</fullName>
    </recommendedName>
</protein>
<reference evidence="4" key="1">
    <citation type="submission" date="2022-09" db="EMBL/GenBank/DDBJ databases">
        <title>Fusarium specimens isolated from Avocado Roots.</title>
        <authorList>
            <person name="Stajich J."/>
            <person name="Roper C."/>
            <person name="Heimlech-Rivalta G."/>
        </authorList>
    </citation>
    <scope>NUCLEOTIDE SEQUENCE</scope>
    <source>
        <strain evidence="4">CF00136</strain>
    </source>
</reference>
<sequence length="743" mass="80390">MKFTNVITLALGASALPTDPSELMHRARDLLSLSGRSQKDTHPCKIISDLYTAADPEPGKSVLLVDAPPSVAIACLKSVPLDKKRNKALLKHLFPFVSFHSTIEILADPPEEYLVPGVDILGGWDNITARLEKDLYENQYDFMVDLRSLFVAAADTHFAYNPALLNVFAFRRPNFDFASVSLNGVRLPQLFMRADLDRGNHNELDYHPSAVDTIDGVPAVEFLEQEAANNIGNPQDPDAQYNNLFSSIPRSAVGRPGIAPGNLFEIPDNHTIRFYNGSEKFFKSYISTQAGINFTGIDSGKKLHEAFEIPASPPKESVKPTSSAAKSSGTATASSTASPTATSLPGYPKPIAKVPQDSFAAYFLNGTDYKDVVVLSILSFLPLKSDSGNVAGIDIDGFVFDVQKLMTKIVKKAKQEGRDKLVIDVSANGGGSKVLSFLLYTLFFPGADINLLDRYRANEALEAAVAANWTLIDRIAVSFGEGLLDAEGKTIRSGSAWFGPYTVTGQNVTEGFSTNYSRPVFRDPDLYYNGYDPSGETIFSESPFKPENILIVTDGFCGSACTIFTGLMARNQGVRTLALGGRPQKQAMQAMGGTKGLLKTLNADLARHFDTYAENIDNSTSLKILEDAKDSIPSIEDPPLLPLIEGNAGGAVNGRNGHTADGLDDYPLQFRYEAANCRLFYTQRMTRNVTEVWRMAAGVAWGNGTCVEGSSTGQDGRIGDKAPAFDPKVKSRVPGIKGPGSLS</sequence>
<dbReference type="GO" id="GO:0008236">
    <property type="term" value="F:serine-type peptidase activity"/>
    <property type="evidence" value="ECO:0007669"/>
    <property type="project" value="InterPro"/>
</dbReference>
<dbReference type="Gene3D" id="3.90.226.10">
    <property type="entry name" value="2-enoyl-CoA Hydratase, Chain A, domain 1"/>
    <property type="match status" value="1"/>
</dbReference>
<feature type="region of interest" description="Disordered" evidence="1">
    <location>
        <begin position="310"/>
        <end position="347"/>
    </location>
</feature>
<dbReference type="PANTHER" id="PTHR37049">
    <property type="entry name" value="PEPTIDASE S41 FAMILY PROTEIN"/>
    <property type="match status" value="1"/>
</dbReference>
<evidence type="ECO:0000313" key="5">
    <source>
        <dbReference type="Proteomes" id="UP001152049"/>
    </source>
</evidence>
<dbReference type="InterPro" id="IPR029045">
    <property type="entry name" value="ClpP/crotonase-like_dom_sf"/>
</dbReference>
<dbReference type="SUPFAM" id="SSF52096">
    <property type="entry name" value="ClpP/crotonase"/>
    <property type="match status" value="1"/>
</dbReference>
<dbReference type="InterPro" id="IPR056186">
    <property type="entry name" value="PDZ_CPAF-rel"/>
</dbReference>
<dbReference type="Pfam" id="PF03572">
    <property type="entry name" value="Peptidase_S41"/>
    <property type="match status" value="1"/>
</dbReference>
<dbReference type="GO" id="GO:0006508">
    <property type="term" value="P:proteolysis"/>
    <property type="evidence" value="ECO:0007669"/>
    <property type="project" value="InterPro"/>
</dbReference>
<feature type="region of interest" description="Disordered" evidence="1">
    <location>
        <begin position="710"/>
        <end position="743"/>
    </location>
</feature>
<dbReference type="EMBL" id="JAOQAZ010000052">
    <property type="protein sequence ID" value="KAJ4244181.1"/>
    <property type="molecule type" value="Genomic_DNA"/>
</dbReference>
<dbReference type="InterPro" id="IPR052766">
    <property type="entry name" value="S41A_metabolite_peptidase"/>
</dbReference>
<gene>
    <name evidence="4" type="ORF">NW762_014562</name>
</gene>
<evidence type="ECO:0000256" key="1">
    <source>
        <dbReference type="SAM" id="MobiDB-lite"/>
    </source>
</evidence>
<feature type="domain" description="CPAF-like PDZ" evidence="3">
    <location>
        <begin position="170"/>
        <end position="290"/>
    </location>
</feature>
<feature type="domain" description="Tail specific protease" evidence="2">
    <location>
        <begin position="390"/>
        <end position="572"/>
    </location>
</feature>
<comment type="caution">
    <text evidence="4">The sequence shown here is derived from an EMBL/GenBank/DDBJ whole genome shotgun (WGS) entry which is preliminary data.</text>
</comment>
<proteinExistence type="predicted"/>
<dbReference type="InterPro" id="IPR005151">
    <property type="entry name" value="Tail-specific_protease"/>
</dbReference>
<dbReference type="OrthoDB" id="27214at2759"/>
<evidence type="ECO:0000259" key="3">
    <source>
        <dbReference type="Pfam" id="PF23658"/>
    </source>
</evidence>
<evidence type="ECO:0000259" key="2">
    <source>
        <dbReference type="Pfam" id="PF03572"/>
    </source>
</evidence>